<evidence type="ECO:0000259" key="4">
    <source>
        <dbReference type="SMART" id="SM00861"/>
    </source>
</evidence>
<dbReference type="PANTHER" id="PTHR43825:SF1">
    <property type="entry name" value="TRANSKETOLASE-LIKE PYRIMIDINE-BINDING DOMAIN-CONTAINING PROTEIN"/>
    <property type="match status" value="1"/>
</dbReference>
<comment type="similarity">
    <text evidence="2">Belongs to the transketolase family.</text>
</comment>
<dbReference type="EMBL" id="DTIY01000030">
    <property type="protein sequence ID" value="HGY39085.1"/>
    <property type="molecule type" value="Genomic_DNA"/>
</dbReference>
<dbReference type="InterPro" id="IPR029061">
    <property type="entry name" value="THDP-binding"/>
</dbReference>
<dbReference type="CDD" id="cd07033">
    <property type="entry name" value="TPP_PYR_DXS_TK_like"/>
    <property type="match status" value="1"/>
</dbReference>
<reference evidence="5" key="1">
    <citation type="journal article" date="2020" name="mSystems">
        <title>Genome- and Community-Level Interaction Insights into Carbon Utilization and Element Cycling Functions of Hydrothermarchaeota in Hydrothermal Sediment.</title>
        <authorList>
            <person name="Zhou Z."/>
            <person name="Liu Y."/>
            <person name="Xu W."/>
            <person name="Pan J."/>
            <person name="Luo Z.H."/>
            <person name="Li M."/>
        </authorList>
    </citation>
    <scope>NUCLEOTIDE SEQUENCE [LARGE SCALE GENOMIC DNA]</scope>
    <source>
        <strain evidence="5">SpSt-82</strain>
    </source>
</reference>
<dbReference type="InterPro" id="IPR051157">
    <property type="entry name" value="PDH/Transketolase"/>
</dbReference>
<dbReference type="FunFam" id="3.40.50.970:FF:000129">
    <property type="entry name" value="Transketolase"/>
    <property type="match status" value="1"/>
</dbReference>
<proteinExistence type="inferred from homology"/>
<name>A0A7V4TJ19_9BACT</name>
<organism evidence="5">
    <name type="scientific">Candidatus Caldatribacterium saccharofermentans</name>
    <dbReference type="NCBI Taxonomy" id="1454753"/>
    <lineage>
        <taxon>Bacteria</taxon>
        <taxon>Pseudomonadati</taxon>
        <taxon>Atribacterota</taxon>
        <taxon>Atribacteria</taxon>
        <taxon>Atribacterales</taxon>
        <taxon>Candidatus Caldatribacteriaceae</taxon>
        <taxon>Candidatus Caldatribacterium</taxon>
    </lineage>
</organism>
<protein>
    <submittedName>
        <fullName evidence="5">Transketolase family protein</fullName>
    </submittedName>
</protein>
<dbReference type="Gene3D" id="3.40.50.920">
    <property type="match status" value="1"/>
</dbReference>
<dbReference type="InterPro" id="IPR033248">
    <property type="entry name" value="Transketolase_C"/>
</dbReference>
<evidence type="ECO:0000256" key="3">
    <source>
        <dbReference type="ARBA" id="ARBA00023052"/>
    </source>
</evidence>
<evidence type="ECO:0000313" key="5">
    <source>
        <dbReference type="EMBL" id="HGY39085.1"/>
    </source>
</evidence>
<evidence type="ECO:0000256" key="1">
    <source>
        <dbReference type="ARBA" id="ARBA00001964"/>
    </source>
</evidence>
<evidence type="ECO:0000256" key="2">
    <source>
        <dbReference type="ARBA" id="ARBA00007131"/>
    </source>
</evidence>
<keyword evidence="3" id="KW-0786">Thiamine pyrophosphate</keyword>
<dbReference type="SUPFAM" id="SSF52922">
    <property type="entry name" value="TK C-terminal domain-like"/>
    <property type="match status" value="1"/>
</dbReference>
<dbReference type="PANTHER" id="PTHR43825">
    <property type="entry name" value="PYRUVATE DEHYDROGENASE E1 COMPONENT"/>
    <property type="match status" value="1"/>
</dbReference>
<dbReference type="Gene3D" id="3.40.50.970">
    <property type="match status" value="1"/>
</dbReference>
<comment type="cofactor">
    <cofactor evidence="1">
        <name>thiamine diphosphate</name>
        <dbReference type="ChEBI" id="CHEBI:58937"/>
    </cofactor>
</comment>
<feature type="domain" description="Transketolase-like pyrimidine-binding" evidence="4">
    <location>
        <begin position="13"/>
        <end position="179"/>
    </location>
</feature>
<dbReference type="InterPro" id="IPR005475">
    <property type="entry name" value="Transketolase-like_Pyr-bd"/>
</dbReference>
<dbReference type="SMART" id="SM00861">
    <property type="entry name" value="Transket_pyr"/>
    <property type="match status" value="1"/>
</dbReference>
<sequence>MRIGERAGLKPGRPMRDVFGEALLAVCEKDPRVIVLDGDLGNSTKADLVRKRFPERFLNMGIAESNLVGVASGLSACGFIPFVVSFSSFLLCNAYDQIRLGVAMSRANVKLVGSHGGITLGKDGPTQMGIEDLALVGGLPTVTILVPCDRVSMHWAVQAAVERTGPVFIRSSRYAMPEVYEDGASFEVGKANVLREGKDLTIVACGLMVGCALDAWAMLREEGIEARVIDLHTIRPLDRDTLVQAARETGALVVAEEHLLHGGVGANVARIVAEEAPCPMRFVGLADVYPDSADADDLLREYGLTSEVLFGKCHEVLELKGRIVT</sequence>
<gene>
    <name evidence="5" type="ORF">ENW11_04675</name>
</gene>
<dbReference type="Pfam" id="PF02779">
    <property type="entry name" value="Transket_pyr"/>
    <property type="match status" value="1"/>
</dbReference>
<dbReference type="InterPro" id="IPR009014">
    <property type="entry name" value="Transketo_C/PFOR_II"/>
</dbReference>
<dbReference type="Pfam" id="PF02780">
    <property type="entry name" value="Transketolase_C"/>
    <property type="match status" value="1"/>
</dbReference>
<comment type="caution">
    <text evidence="5">The sequence shown here is derived from an EMBL/GenBank/DDBJ whole genome shotgun (WGS) entry which is preliminary data.</text>
</comment>
<dbReference type="SUPFAM" id="SSF52518">
    <property type="entry name" value="Thiamin diphosphate-binding fold (THDP-binding)"/>
    <property type="match status" value="1"/>
</dbReference>
<accession>A0A7V4TJ19</accession>
<dbReference type="AlphaFoldDB" id="A0A7V4TJ19"/>